<organism evidence="3 4">
    <name type="scientific">Tritrichomonas musculus</name>
    <dbReference type="NCBI Taxonomy" id="1915356"/>
    <lineage>
        <taxon>Eukaryota</taxon>
        <taxon>Metamonada</taxon>
        <taxon>Parabasalia</taxon>
        <taxon>Tritrichomonadida</taxon>
        <taxon>Tritrichomonadidae</taxon>
        <taxon>Tritrichomonas</taxon>
    </lineage>
</organism>
<dbReference type="PANTHER" id="PTHR24362">
    <property type="entry name" value="SERINE/THREONINE-PROTEIN KINASE NEK"/>
    <property type="match status" value="1"/>
</dbReference>
<dbReference type="Pfam" id="PF00069">
    <property type="entry name" value="Pkinase"/>
    <property type="match status" value="1"/>
</dbReference>
<proteinExistence type="predicted"/>
<dbReference type="PANTHER" id="PTHR24362:SF309">
    <property type="entry name" value="PROTEIN KINASE DOMAIN-CONTAINING PROTEIN"/>
    <property type="match status" value="1"/>
</dbReference>
<name>A0ABR2ICY5_9EUKA</name>
<dbReference type="InterPro" id="IPR017441">
    <property type="entry name" value="Protein_kinase_ATP_BS"/>
</dbReference>
<gene>
    <name evidence="3" type="ORF">M9Y10_012174</name>
</gene>
<keyword evidence="4" id="KW-1185">Reference proteome</keyword>
<dbReference type="PROSITE" id="PS50011">
    <property type="entry name" value="PROTEIN_KINASE_DOM"/>
    <property type="match status" value="1"/>
</dbReference>
<evidence type="ECO:0000313" key="4">
    <source>
        <dbReference type="Proteomes" id="UP001470230"/>
    </source>
</evidence>
<feature type="binding site" evidence="1">
    <location>
        <position position="45"/>
    </location>
    <ligand>
        <name>ATP</name>
        <dbReference type="ChEBI" id="CHEBI:30616"/>
    </ligand>
</feature>
<evidence type="ECO:0000256" key="1">
    <source>
        <dbReference type="PROSITE-ProRule" id="PRU10141"/>
    </source>
</evidence>
<dbReference type="Proteomes" id="UP001470230">
    <property type="component" value="Unassembled WGS sequence"/>
</dbReference>
<dbReference type="EMBL" id="JAPFFF010000018">
    <property type="protein sequence ID" value="KAK8860509.1"/>
    <property type="molecule type" value="Genomic_DNA"/>
</dbReference>
<dbReference type="InterPro" id="IPR011009">
    <property type="entry name" value="Kinase-like_dom_sf"/>
</dbReference>
<dbReference type="SUPFAM" id="SSF56112">
    <property type="entry name" value="Protein kinase-like (PK-like)"/>
    <property type="match status" value="1"/>
</dbReference>
<keyword evidence="1" id="KW-0067">ATP-binding</keyword>
<dbReference type="InterPro" id="IPR000719">
    <property type="entry name" value="Prot_kinase_dom"/>
</dbReference>
<keyword evidence="1" id="KW-0547">Nucleotide-binding</keyword>
<dbReference type="PROSITE" id="PS00107">
    <property type="entry name" value="PROTEIN_KINASE_ATP"/>
    <property type="match status" value="1"/>
</dbReference>
<protein>
    <recommendedName>
        <fullName evidence="2">Protein kinase domain-containing protein</fullName>
    </recommendedName>
</protein>
<comment type="caution">
    <text evidence="3">The sequence shown here is derived from an EMBL/GenBank/DDBJ whole genome shotgun (WGS) entry which is preliminary data.</text>
</comment>
<sequence length="326" mass="37280">MTDPIQNSLSILGKNYEIMCKIGEGQSSSVYKIFNNQYQRHFAAKVVPIHEGQEKSVADKVNNEINILNSINHPNIIRIYDFFREDSSFFIIFEDCSGGRLETLISISRYISQPQLQFYSLKILQAIDCIHSNNFAHCEINPSNILIDGHDQPKLIHFRNAVTPKNKHVYSVPNSDLHFLAPEALLPESYDAEKADIWSLGVLFYYMATGKFPWSATTPAEMLQQMRFTPLSFPDNVPEDFQISIKKMLEIRPNQRPTTKELLQDSFFIAALKVKLAHSTSSTSKRLSCVSGQTCKSMLQPKILQSDTNRLRKRYSMVPKANQSFF</sequence>
<evidence type="ECO:0000259" key="2">
    <source>
        <dbReference type="PROSITE" id="PS50011"/>
    </source>
</evidence>
<dbReference type="Gene3D" id="1.10.510.10">
    <property type="entry name" value="Transferase(Phosphotransferase) domain 1"/>
    <property type="match status" value="1"/>
</dbReference>
<evidence type="ECO:0000313" key="3">
    <source>
        <dbReference type="EMBL" id="KAK8860509.1"/>
    </source>
</evidence>
<accession>A0ABR2ICY5</accession>
<reference evidence="3 4" key="1">
    <citation type="submission" date="2024-04" db="EMBL/GenBank/DDBJ databases">
        <title>Tritrichomonas musculus Genome.</title>
        <authorList>
            <person name="Alves-Ferreira E."/>
            <person name="Grigg M."/>
            <person name="Lorenzi H."/>
            <person name="Galac M."/>
        </authorList>
    </citation>
    <scope>NUCLEOTIDE SEQUENCE [LARGE SCALE GENOMIC DNA]</scope>
    <source>
        <strain evidence="3 4">EAF2021</strain>
    </source>
</reference>
<feature type="domain" description="Protein kinase" evidence="2">
    <location>
        <begin position="16"/>
        <end position="268"/>
    </location>
</feature>
<dbReference type="CDD" id="cd14014">
    <property type="entry name" value="STKc_PknB_like"/>
    <property type="match status" value="1"/>
</dbReference>